<dbReference type="AlphaFoldDB" id="A0A8I6XW39"/>
<comment type="subcellular location">
    <subcellularLocation>
        <location evidence="1">Membrane</location>
        <topology evidence="1">Single-pass membrane protein</topology>
    </subcellularLocation>
</comment>
<dbReference type="PROSITE" id="PS00107">
    <property type="entry name" value="PROTEIN_KINASE_ATP"/>
    <property type="match status" value="1"/>
</dbReference>
<evidence type="ECO:0000256" key="8">
    <source>
        <dbReference type="ARBA" id="ARBA00022989"/>
    </source>
</evidence>
<proteinExistence type="inferred from homology"/>
<evidence type="ECO:0000256" key="6">
    <source>
        <dbReference type="ARBA" id="ARBA00022777"/>
    </source>
</evidence>
<keyword evidence="16" id="KW-1185">Reference proteome</keyword>
<dbReference type="GO" id="GO:0005524">
    <property type="term" value="F:ATP binding"/>
    <property type="evidence" value="ECO:0007669"/>
    <property type="project" value="UniProtKB-UniRule"/>
</dbReference>
<keyword evidence="8 12" id="KW-1133">Transmembrane helix</keyword>
<dbReference type="PROSITE" id="PS50948">
    <property type="entry name" value="PAN"/>
    <property type="match status" value="1"/>
</dbReference>
<dbReference type="GO" id="GO:0004674">
    <property type="term" value="F:protein serine/threonine kinase activity"/>
    <property type="evidence" value="ECO:0007669"/>
    <property type="project" value="UniProtKB-KW"/>
</dbReference>
<dbReference type="SMART" id="SM00220">
    <property type="entry name" value="S_TKc"/>
    <property type="match status" value="1"/>
</dbReference>
<evidence type="ECO:0000256" key="7">
    <source>
        <dbReference type="ARBA" id="ARBA00022840"/>
    </source>
</evidence>
<dbReference type="PANTHER" id="PTHR47974:SF19">
    <property type="entry name" value="RECEPTOR-LIKE SERINE_THREONINE-PROTEIN KINASE"/>
    <property type="match status" value="1"/>
</dbReference>
<protein>
    <recommendedName>
        <fullName evidence="17">Serine/threonine-protein kinase</fullName>
    </recommendedName>
</protein>
<dbReference type="GO" id="GO:0016020">
    <property type="term" value="C:membrane"/>
    <property type="evidence" value="ECO:0007669"/>
    <property type="project" value="UniProtKB-SubCell"/>
</dbReference>
<dbReference type="PROSITE" id="PS50011">
    <property type="entry name" value="PROTEIN_KINASE_DOM"/>
    <property type="match status" value="1"/>
</dbReference>
<keyword evidence="2" id="KW-0808">Transferase</keyword>
<sequence>MAECSEACLSNCSCFAYAYAGQGCLVWTDRLLNAKLGQSNGGTTAASDGETLYLRLAASEMTRSARSNRRRRAIIGVAIAAGTAAAAAVLVMVALMMRRSRTNNVVQDGGLVAFRYRDLRSATKNFSEKIGEGGFGSVFKGQLRDTDIAVKRLDGSFQGEKQFRAGVSSIGVVRHVNLVKLIGFCCDGDGRFLVYEHMPNRSLNIHLFGQSDGGGGVFLDWSTRYQIAVGVARGLAYLHEGCRDRIIHCDVKPQNILLDVSLRPKIADFGMAKFVGRDFSRALTTMRGTMGYLEPEWISGTPITPKVDVYSYGMVLLELVSGRRNSSGGSWTWTTHADDDQVVDYFPVRASRKLAAGEVRSLLDESLCGEAELKEVERACKVACWCIQEDEAVRPAMGQVVQILEGVLDREMPPLPRLLEAIFAGRPRSVDTSIF</sequence>
<dbReference type="CDD" id="cd01098">
    <property type="entry name" value="PAN_AP_plant"/>
    <property type="match status" value="1"/>
</dbReference>
<dbReference type="FunFam" id="1.10.510.10:FF:000227">
    <property type="entry name" value="Serine/threonine-protein kinase"/>
    <property type="match status" value="1"/>
</dbReference>
<evidence type="ECO:0000313" key="16">
    <source>
        <dbReference type="Proteomes" id="UP000011116"/>
    </source>
</evidence>
<evidence type="ECO:0000313" key="15">
    <source>
        <dbReference type="EnsemblPlants" id="HORVU.MOREX.r3.3HG0241920.1.CDS1"/>
    </source>
</evidence>
<dbReference type="Gramene" id="HORVU.MOREX.r3.3HG0241920.1">
    <property type="protein sequence ID" value="HORVU.MOREX.r3.3HG0241920.1.CDS1"/>
    <property type="gene ID" value="HORVU.MOREX.r3.3HG0241920"/>
</dbReference>
<reference evidence="15" key="2">
    <citation type="submission" date="2020-10" db="EMBL/GenBank/DDBJ databases">
        <authorList>
            <person name="Scholz U."/>
            <person name="Mascher M."/>
            <person name="Fiebig A."/>
        </authorList>
    </citation>
    <scope>NUCLEOTIDE SEQUENCE [LARGE SCALE GENOMIC DNA]</scope>
    <source>
        <strain evidence="15">cv. Morex</strain>
    </source>
</reference>
<dbReference type="InterPro" id="IPR003609">
    <property type="entry name" value="Pan_app"/>
</dbReference>
<keyword evidence="9 12" id="KW-0472">Membrane</keyword>
<dbReference type="Gramene" id="HORVU.MOREX.r2.3HG0200900.1">
    <property type="protein sequence ID" value="HORVU.MOREX.r2.3HG0200900.1.CDS.1"/>
    <property type="gene ID" value="HORVU.MOREX.r2.3HG0200900"/>
</dbReference>
<dbReference type="Gene3D" id="1.10.510.10">
    <property type="entry name" value="Transferase(Phosphotransferase) domain 1"/>
    <property type="match status" value="1"/>
</dbReference>
<evidence type="ECO:0000256" key="3">
    <source>
        <dbReference type="ARBA" id="ARBA00022692"/>
    </source>
</evidence>
<keyword evidence="5 10" id="KW-0547">Nucleotide-binding</keyword>
<dbReference type="FunFam" id="3.30.200.20:FF:000178">
    <property type="entry name" value="serine/threonine-protein kinase PBS1-like"/>
    <property type="match status" value="1"/>
</dbReference>
<dbReference type="SMR" id="A0A8I6XW39"/>
<feature type="transmembrane region" description="Helical" evidence="12">
    <location>
        <begin position="73"/>
        <end position="97"/>
    </location>
</feature>
<evidence type="ECO:0000256" key="10">
    <source>
        <dbReference type="PROSITE-ProRule" id="PRU10141"/>
    </source>
</evidence>
<evidence type="ECO:0000259" key="14">
    <source>
        <dbReference type="PROSITE" id="PS50948"/>
    </source>
</evidence>
<dbReference type="InterPro" id="IPR017441">
    <property type="entry name" value="Protein_kinase_ATP_BS"/>
</dbReference>
<dbReference type="Pfam" id="PF00069">
    <property type="entry name" value="Pkinase"/>
    <property type="match status" value="1"/>
</dbReference>
<keyword evidence="3 12" id="KW-0812">Transmembrane</keyword>
<evidence type="ECO:0000256" key="4">
    <source>
        <dbReference type="ARBA" id="ARBA00022729"/>
    </source>
</evidence>
<reference evidence="15" key="3">
    <citation type="submission" date="2022-01" db="UniProtKB">
        <authorList>
            <consortium name="EnsemblPlants"/>
        </authorList>
    </citation>
    <scope>IDENTIFICATION</scope>
    <source>
        <strain evidence="15">subsp. vulgare</strain>
    </source>
</reference>
<dbReference type="Gene3D" id="3.30.200.20">
    <property type="entry name" value="Phosphorylase Kinase, domain 1"/>
    <property type="match status" value="1"/>
</dbReference>
<comment type="similarity">
    <text evidence="11">Belongs to the protein kinase superfamily.</text>
</comment>
<dbReference type="PROSITE" id="PS00108">
    <property type="entry name" value="PROTEIN_KINASE_ST"/>
    <property type="match status" value="1"/>
</dbReference>
<dbReference type="InterPro" id="IPR000719">
    <property type="entry name" value="Prot_kinase_dom"/>
</dbReference>
<accession>A0A8I6XW39</accession>
<dbReference type="EnsemblPlants" id="HORVU.MOREX.r3.3HG0241920.1">
    <property type="protein sequence ID" value="HORVU.MOREX.r3.3HG0241920.1.CDS1"/>
    <property type="gene ID" value="HORVU.MOREX.r3.3HG0241920"/>
</dbReference>
<feature type="domain" description="Apple" evidence="14">
    <location>
        <begin position="1"/>
        <end position="57"/>
    </location>
</feature>
<dbReference type="InterPro" id="IPR011009">
    <property type="entry name" value="Kinase-like_dom_sf"/>
</dbReference>
<dbReference type="InterPro" id="IPR008271">
    <property type="entry name" value="Ser/Thr_kinase_AS"/>
</dbReference>
<feature type="binding site" evidence="10">
    <location>
        <position position="151"/>
    </location>
    <ligand>
        <name>ATP</name>
        <dbReference type="ChEBI" id="CHEBI:30616"/>
    </ligand>
</feature>
<name>A0A8I6XW39_HORVV</name>
<evidence type="ECO:0000256" key="12">
    <source>
        <dbReference type="SAM" id="Phobius"/>
    </source>
</evidence>
<evidence type="ECO:0000256" key="1">
    <source>
        <dbReference type="ARBA" id="ARBA00004167"/>
    </source>
</evidence>
<dbReference type="CDD" id="cd14066">
    <property type="entry name" value="STKc_IRAK"/>
    <property type="match status" value="1"/>
</dbReference>
<evidence type="ECO:0000256" key="11">
    <source>
        <dbReference type="RuleBase" id="RU000304"/>
    </source>
</evidence>
<reference evidence="16" key="1">
    <citation type="journal article" date="2012" name="Nature">
        <title>A physical, genetic and functional sequence assembly of the barley genome.</title>
        <authorList>
            <consortium name="The International Barley Genome Sequencing Consortium"/>
            <person name="Mayer K.F."/>
            <person name="Waugh R."/>
            <person name="Brown J.W."/>
            <person name="Schulman A."/>
            <person name="Langridge P."/>
            <person name="Platzer M."/>
            <person name="Fincher G.B."/>
            <person name="Muehlbauer G.J."/>
            <person name="Sato K."/>
            <person name="Close T.J."/>
            <person name="Wise R.P."/>
            <person name="Stein N."/>
        </authorList>
    </citation>
    <scope>NUCLEOTIDE SEQUENCE [LARGE SCALE GENOMIC DNA]</scope>
    <source>
        <strain evidence="16">cv. Morex</strain>
    </source>
</reference>
<dbReference type="Proteomes" id="UP000011116">
    <property type="component" value="Chromosome 3H"/>
</dbReference>
<keyword evidence="11" id="KW-0723">Serine/threonine-protein kinase</keyword>
<evidence type="ECO:0000256" key="5">
    <source>
        <dbReference type="ARBA" id="ARBA00022741"/>
    </source>
</evidence>
<evidence type="ECO:0000259" key="13">
    <source>
        <dbReference type="PROSITE" id="PS50011"/>
    </source>
</evidence>
<keyword evidence="6" id="KW-0418">Kinase</keyword>
<dbReference type="SUPFAM" id="SSF56112">
    <property type="entry name" value="Protein kinase-like (PK-like)"/>
    <property type="match status" value="1"/>
</dbReference>
<feature type="domain" description="Protein kinase" evidence="13">
    <location>
        <begin position="124"/>
        <end position="408"/>
    </location>
</feature>
<organism evidence="15 16">
    <name type="scientific">Hordeum vulgare subsp. vulgare</name>
    <name type="common">Domesticated barley</name>
    <dbReference type="NCBI Taxonomy" id="112509"/>
    <lineage>
        <taxon>Eukaryota</taxon>
        <taxon>Viridiplantae</taxon>
        <taxon>Streptophyta</taxon>
        <taxon>Embryophyta</taxon>
        <taxon>Tracheophyta</taxon>
        <taxon>Spermatophyta</taxon>
        <taxon>Magnoliopsida</taxon>
        <taxon>Liliopsida</taxon>
        <taxon>Poales</taxon>
        <taxon>Poaceae</taxon>
        <taxon>BOP clade</taxon>
        <taxon>Pooideae</taxon>
        <taxon>Triticodae</taxon>
        <taxon>Triticeae</taxon>
        <taxon>Hordeinae</taxon>
        <taxon>Hordeum</taxon>
    </lineage>
</organism>
<dbReference type="PANTHER" id="PTHR47974">
    <property type="entry name" value="OS07G0415500 PROTEIN"/>
    <property type="match status" value="1"/>
</dbReference>
<evidence type="ECO:0000256" key="2">
    <source>
        <dbReference type="ARBA" id="ARBA00022679"/>
    </source>
</evidence>
<evidence type="ECO:0000256" key="9">
    <source>
        <dbReference type="ARBA" id="ARBA00023136"/>
    </source>
</evidence>
<dbReference type="Pfam" id="PF08276">
    <property type="entry name" value="PAN_2"/>
    <property type="match status" value="1"/>
</dbReference>
<keyword evidence="4" id="KW-0732">Signal</keyword>
<keyword evidence="7 10" id="KW-0067">ATP-binding</keyword>
<evidence type="ECO:0008006" key="17">
    <source>
        <dbReference type="Google" id="ProtNLM"/>
    </source>
</evidence>